<dbReference type="EC" id="3.5.1.94" evidence="5"/>
<dbReference type="FunFam" id="3.40.50.880:FF:000030">
    <property type="entry name" value="Gamma-glutamyl-gamma-aminobutyrate hydrolase PuuD"/>
    <property type="match status" value="1"/>
</dbReference>
<dbReference type="InterPro" id="IPR011697">
    <property type="entry name" value="Peptidase_C26"/>
</dbReference>
<dbReference type="InterPro" id="IPR044668">
    <property type="entry name" value="PuuD-like"/>
</dbReference>
<dbReference type="PROSITE" id="PS51273">
    <property type="entry name" value="GATASE_TYPE_1"/>
    <property type="match status" value="1"/>
</dbReference>
<reference evidence="6 7" key="1">
    <citation type="submission" date="2019-05" db="EMBL/GenBank/DDBJ databases">
        <title>Genome sequences of Thalassotalea litorea 1K03283.</title>
        <authorList>
            <person name="Zhang D."/>
        </authorList>
    </citation>
    <scope>NUCLEOTIDE SEQUENCE [LARGE SCALE GENOMIC DNA]</scope>
    <source>
        <strain evidence="6 7">MCCC 1K03283</strain>
    </source>
</reference>
<dbReference type="OrthoDB" id="9813383at2"/>
<evidence type="ECO:0000313" key="7">
    <source>
        <dbReference type="Proteomes" id="UP000307790"/>
    </source>
</evidence>
<proteinExistence type="inferred from homology"/>
<dbReference type="GO" id="GO:0005829">
    <property type="term" value="C:cytosol"/>
    <property type="evidence" value="ECO:0007669"/>
    <property type="project" value="TreeGrafter"/>
</dbReference>
<dbReference type="GO" id="GO:0033969">
    <property type="term" value="F:gamma-glutamyl-gamma-aminobutyrate hydrolase activity"/>
    <property type="evidence" value="ECO:0007669"/>
    <property type="project" value="UniProtKB-EC"/>
</dbReference>
<dbReference type="RefSeq" id="WP_138321669.1">
    <property type="nucleotide sequence ID" value="NZ_VCBC01000023.1"/>
</dbReference>
<evidence type="ECO:0000256" key="5">
    <source>
        <dbReference type="ARBA" id="ARBA00066788"/>
    </source>
</evidence>
<keyword evidence="7" id="KW-1185">Reference proteome</keyword>
<dbReference type="EMBL" id="VCBC01000023">
    <property type="protein sequence ID" value="TLU59928.1"/>
    <property type="molecule type" value="Genomic_DNA"/>
</dbReference>
<evidence type="ECO:0000256" key="4">
    <source>
        <dbReference type="ARBA" id="ARBA00060634"/>
    </source>
</evidence>
<comment type="catalytic activity">
    <reaction evidence="2">
        <text>4-(gamma-L-glutamylamino)butanoate + H2O = 4-aminobutanoate + L-glutamate</text>
        <dbReference type="Rhea" id="RHEA:19737"/>
        <dbReference type="ChEBI" id="CHEBI:15377"/>
        <dbReference type="ChEBI" id="CHEBI:29985"/>
        <dbReference type="ChEBI" id="CHEBI:58800"/>
        <dbReference type="ChEBI" id="CHEBI:59888"/>
        <dbReference type="EC" id="3.5.1.94"/>
    </reaction>
</comment>
<dbReference type="PANTHER" id="PTHR43235:SF1">
    <property type="entry name" value="GLUTAMINE AMIDOTRANSFERASE PB2B2.05-RELATED"/>
    <property type="match status" value="1"/>
</dbReference>
<dbReference type="Pfam" id="PF07722">
    <property type="entry name" value="Peptidase_C26"/>
    <property type="match status" value="1"/>
</dbReference>
<name>A0A5R9IFH5_9GAMM</name>
<comment type="function">
    <text evidence="3">Involved in the breakdown of putrescine via hydrolysis of the gamma-glutamyl linkage of gamma-glutamyl-gamma-aminobutyrate.</text>
</comment>
<dbReference type="CDD" id="cd01745">
    <property type="entry name" value="GATase1_2"/>
    <property type="match status" value="1"/>
</dbReference>
<comment type="caution">
    <text evidence="6">The sequence shown here is derived from an EMBL/GenBank/DDBJ whole genome shotgun (WGS) entry which is preliminary data.</text>
</comment>
<dbReference type="Proteomes" id="UP000307790">
    <property type="component" value="Unassembled WGS sequence"/>
</dbReference>
<dbReference type="AlphaFoldDB" id="A0A5R9IFH5"/>
<sequence length="261" mass="28478">MTNTGTHHLPNPMVGVVCDLEIIGPHPFHIAGHKYINAVVDGSKCTPVLIPALGNLEQLNQLVTTLDGVLLTGGYSMVNPEHYDGAKPDPDTKLDADRDSTTLPLINMAIAAGVPILGICRGFQEMNVALGGTLHQKLHETGQYIEHREDKNLTLAQQYDLAHSVRLNSGGQLQTIFDSDTIEVNSLHTQGVDQLAPTLLPEAVAEDGLIEAFSVTDAQAFAIAVQWHPEWQFHNNVYSRKLFSAFGQACQHRQQVKNNHG</sequence>
<protein>
    <recommendedName>
        <fullName evidence="5">gamma-glutamyl-gamma-aminobutyrate hydrolase</fullName>
        <ecNumber evidence="5">3.5.1.94</ecNumber>
    </recommendedName>
</protein>
<dbReference type="SUPFAM" id="SSF52317">
    <property type="entry name" value="Class I glutamine amidotransferase-like"/>
    <property type="match status" value="1"/>
</dbReference>
<accession>A0A5R9IFH5</accession>
<evidence type="ECO:0000256" key="2">
    <source>
        <dbReference type="ARBA" id="ARBA00052718"/>
    </source>
</evidence>
<evidence type="ECO:0000313" key="6">
    <source>
        <dbReference type="EMBL" id="TLU59928.1"/>
    </source>
</evidence>
<dbReference type="Gene3D" id="3.40.50.880">
    <property type="match status" value="1"/>
</dbReference>
<comment type="pathway">
    <text evidence="4">Amine and polyamine degradation; putrescine degradation; 4-aminobutanoate from putrescine: step 4/4.</text>
</comment>
<evidence type="ECO:0000256" key="1">
    <source>
        <dbReference type="ARBA" id="ARBA00011083"/>
    </source>
</evidence>
<dbReference type="GO" id="GO:0006598">
    <property type="term" value="P:polyamine catabolic process"/>
    <property type="evidence" value="ECO:0007669"/>
    <property type="project" value="TreeGrafter"/>
</dbReference>
<organism evidence="6 7">
    <name type="scientific">Thalassotalea litorea</name>
    <dbReference type="NCBI Taxonomy" id="2020715"/>
    <lineage>
        <taxon>Bacteria</taxon>
        <taxon>Pseudomonadati</taxon>
        <taxon>Pseudomonadota</taxon>
        <taxon>Gammaproteobacteria</taxon>
        <taxon>Alteromonadales</taxon>
        <taxon>Colwelliaceae</taxon>
        <taxon>Thalassotalea</taxon>
    </lineage>
</organism>
<evidence type="ECO:0000256" key="3">
    <source>
        <dbReference type="ARBA" id="ARBA00055068"/>
    </source>
</evidence>
<dbReference type="PANTHER" id="PTHR43235">
    <property type="entry name" value="GLUTAMINE AMIDOTRANSFERASE PB2B2.05-RELATED"/>
    <property type="match status" value="1"/>
</dbReference>
<comment type="similarity">
    <text evidence="1">Belongs to the peptidase C26 family.</text>
</comment>
<gene>
    <name evidence="6" type="ORF">FE810_16435</name>
</gene>
<keyword evidence="6" id="KW-0378">Hydrolase</keyword>
<dbReference type="InterPro" id="IPR029062">
    <property type="entry name" value="Class_I_gatase-like"/>
</dbReference>